<dbReference type="GO" id="GO:0016787">
    <property type="term" value="F:hydrolase activity"/>
    <property type="evidence" value="ECO:0007669"/>
    <property type="project" value="UniProtKB-KW"/>
</dbReference>
<dbReference type="Pfam" id="PF03372">
    <property type="entry name" value="Exo_endo_phos"/>
    <property type="match status" value="1"/>
</dbReference>
<organism evidence="2 3">
    <name type="scientific">Ligilactobacillus ruminis</name>
    <dbReference type="NCBI Taxonomy" id="1623"/>
    <lineage>
        <taxon>Bacteria</taxon>
        <taxon>Bacillati</taxon>
        <taxon>Bacillota</taxon>
        <taxon>Bacilli</taxon>
        <taxon>Lactobacillales</taxon>
        <taxon>Lactobacillaceae</taxon>
        <taxon>Ligilactobacillus</taxon>
    </lineage>
</organism>
<comment type="caution">
    <text evidence="2">The sequence shown here is derived from an EMBL/GenBank/DDBJ whole genome shotgun (WGS) entry which is preliminary data.</text>
</comment>
<keyword evidence="2" id="KW-0255">Endonuclease</keyword>
<dbReference type="InterPro" id="IPR036691">
    <property type="entry name" value="Endo/exonu/phosph_ase_sf"/>
</dbReference>
<proteinExistence type="predicted"/>
<protein>
    <submittedName>
        <fullName evidence="2">Metal-dependent hydrolase, endonuclease/exonuclease/phosphatase family</fullName>
    </submittedName>
</protein>
<feature type="domain" description="Endonuclease/exonuclease/phosphatase" evidence="1">
    <location>
        <begin position="2"/>
        <end position="244"/>
    </location>
</feature>
<sequence length="271" mass="30913">MMTLNCHSLLDYNPERQIQELVDQIVREEIDVFSLQEVNQSRLNFSVGKKTLVKQGYNRAEDDLSVVKADNFAYRLSLALSRVKLKFNWSWLKVREAGDLEVGTAVFSRLTLDQVKKINLKTSQILLASLHDEDHTVVCSATFNGQAPYIFEQEWDNFQLALKQYRLMHDPIYVLGDFNVDAETDEHHYSEMCKCFTDTYHTAISKGDGMTVRGSLNGWDDHGISQRVDYILTSDEAEVSYSRVCFDGILGPRISSHAGILIEVQKEACIC</sequence>
<keyword evidence="2" id="KW-0378">Hydrolase</keyword>
<reference evidence="2 3" key="1">
    <citation type="submission" date="2016-10" db="EMBL/GenBank/DDBJ databases">
        <authorList>
            <person name="Varghese N."/>
            <person name="Submissions S."/>
        </authorList>
    </citation>
    <scope>NUCLEOTIDE SEQUENCE [LARGE SCALE GENOMIC DNA]</scope>
    <source>
        <strain evidence="2 3">WC1T17</strain>
    </source>
</reference>
<keyword evidence="2" id="KW-0540">Nuclease</keyword>
<evidence type="ECO:0000313" key="2">
    <source>
        <dbReference type="EMBL" id="SEM35276.1"/>
    </source>
</evidence>
<dbReference type="Proteomes" id="UP000182089">
    <property type="component" value="Unassembled WGS sequence"/>
</dbReference>
<accession>A0ABY1A9A3</accession>
<evidence type="ECO:0000259" key="1">
    <source>
        <dbReference type="Pfam" id="PF03372"/>
    </source>
</evidence>
<evidence type="ECO:0000313" key="3">
    <source>
        <dbReference type="Proteomes" id="UP000182089"/>
    </source>
</evidence>
<dbReference type="InterPro" id="IPR005135">
    <property type="entry name" value="Endo/exonuclease/phosphatase"/>
</dbReference>
<name>A0ABY1A9A3_9LACO</name>
<dbReference type="SUPFAM" id="SSF56219">
    <property type="entry name" value="DNase I-like"/>
    <property type="match status" value="1"/>
</dbReference>
<dbReference type="GO" id="GO:0004519">
    <property type="term" value="F:endonuclease activity"/>
    <property type="evidence" value="ECO:0007669"/>
    <property type="project" value="UniProtKB-KW"/>
</dbReference>
<dbReference type="EMBL" id="FOCC01000001">
    <property type="protein sequence ID" value="SEM35276.1"/>
    <property type="molecule type" value="Genomic_DNA"/>
</dbReference>
<gene>
    <name evidence="2" type="ORF">SAMN05216431_101195</name>
</gene>
<dbReference type="Gene3D" id="3.60.10.10">
    <property type="entry name" value="Endonuclease/exonuclease/phosphatase"/>
    <property type="match status" value="1"/>
</dbReference>